<accession>A0A7C4AJ12</accession>
<feature type="binding site" evidence="6">
    <location>
        <position position="457"/>
    </location>
    <ligand>
        <name>Fe cation</name>
        <dbReference type="ChEBI" id="CHEBI:24875"/>
    </ligand>
</feature>
<feature type="binding site" evidence="6">
    <location>
        <position position="64"/>
    </location>
    <ligand>
        <name>Fe cation</name>
        <dbReference type="ChEBI" id="CHEBI:24875"/>
    </ligand>
</feature>
<dbReference type="GO" id="GO:0016491">
    <property type="term" value="F:oxidoreductase activity"/>
    <property type="evidence" value="ECO:0007669"/>
    <property type="project" value="UniProtKB-KW"/>
</dbReference>
<keyword evidence="3 6" id="KW-0533">Nickel</keyword>
<feature type="binding site" evidence="6">
    <location>
        <position position="61"/>
    </location>
    <ligand>
        <name>Ni(2+)</name>
        <dbReference type="ChEBI" id="CHEBI:49786"/>
    </ligand>
</feature>
<evidence type="ECO:0000256" key="2">
    <source>
        <dbReference type="ARBA" id="ARBA00009292"/>
    </source>
</evidence>
<feature type="binding site" evidence="6">
    <location>
        <position position="42"/>
    </location>
    <ligand>
        <name>Mg(2+)</name>
        <dbReference type="ChEBI" id="CHEBI:18420"/>
    </ligand>
</feature>
<sequence>MRKIEINPLTRIEGHGRISIFLDKEGDVENAFLQTVEFVGYERILRGVPIEEVPRLVSTICGVCRGVHFIASLKASDEVFSVKPSVAVRKIREIFYNAHIVEDHTAVLYAFGFPDFICGLYSSPSERNLIGVFKKIGTEFGREILKKRAGALRIFEILGGRPSHPVTALPGGWSKPVKEEERKEIIKIADELIELGKLTLKIFEDYILKNKEYEEFFRSDVYRVVLNYLGGVDENDKIAFYDGTYKFIDTKGNEIGRFKGREYLEYIAEKTLPWSYTKAPYLKKLRWKGFIDGEATGLYSVGSLARFNVGKGYNTALAQEAYEKMVDFYGGKPVHNILAYHWARAIELVNAAENIKILSSDESITERNLRQEINKVAGEGIGIVEAPRGTLIHHYRTDEKGIIQDANLIVATTQNKGAINIAVKRVAQNFIKKGRVDERILNMIEIAYRAYDLCFACATHEINNKIPFQIDIYSNEGELIKSFENYA</sequence>
<protein>
    <submittedName>
        <fullName evidence="7">Ni/Fe hydrogenase subunit alpha</fullName>
    </submittedName>
</protein>
<feature type="binding site" evidence="6">
    <location>
        <position position="454"/>
    </location>
    <ligand>
        <name>Ni(2+)</name>
        <dbReference type="ChEBI" id="CHEBI:49786"/>
    </ligand>
</feature>
<evidence type="ECO:0000256" key="1">
    <source>
        <dbReference type="ARBA" id="ARBA00001967"/>
    </source>
</evidence>
<name>A0A7C4AJ12_9BACT</name>
<comment type="cofactor">
    <cofactor evidence="1 6">
        <name>Ni(2+)</name>
        <dbReference type="ChEBI" id="CHEBI:49786"/>
    </cofactor>
</comment>
<keyword evidence="6" id="KW-0460">Magnesium</keyword>
<dbReference type="Gene3D" id="1.10.645.10">
    <property type="entry name" value="Cytochrome-c3 Hydrogenase, chain B"/>
    <property type="match status" value="1"/>
</dbReference>
<evidence type="ECO:0000313" key="7">
    <source>
        <dbReference type="EMBL" id="HGG99257.1"/>
    </source>
</evidence>
<dbReference type="PANTHER" id="PTHR43600:SF2">
    <property type="entry name" value="F420-NON-REDUCING HYDROGENASE VHU SUBUNIT A"/>
    <property type="match status" value="1"/>
</dbReference>
<evidence type="ECO:0000256" key="6">
    <source>
        <dbReference type="PIRSR" id="PIRSR601501-1"/>
    </source>
</evidence>
<keyword evidence="5" id="KW-0560">Oxidoreductase</keyword>
<dbReference type="GO" id="GO:0016151">
    <property type="term" value="F:nickel cation binding"/>
    <property type="evidence" value="ECO:0007669"/>
    <property type="project" value="InterPro"/>
</dbReference>
<dbReference type="SUPFAM" id="SSF56762">
    <property type="entry name" value="HydB/Nqo4-like"/>
    <property type="match status" value="1"/>
</dbReference>
<dbReference type="InterPro" id="IPR029014">
    <property type="entry name" value="NiFe-Hase_large"/>
</dbReference>
<dbReference type="InterPro" id="IPR001501">
    <property type="entry name" value="Ni-dep_hyd_lsu"/>
</dbReference>
<evidence type="ECO:0000256" key="3">
    <source>
        <dbReference type="ARBA" id="ARBA00022596"/>
    </source>
</evidence>
<dbReference type="EMBL" id="DTHO01000020">
    <property type="protein sequence ID" value="HGG99257.1"/>
    <property type="molecule type" value="Genomic_DNA"/>
</dbReference>
<comment type="similarity">
    <text evidence="2">Belongs to the [NiFe]/[NiFeSe] hydrogenase large subunit family.</text>
</comment>
<feature type="binding site" evidence="6">
    <location>
        <position position="64"/>
    </location>
    <ligand>
        <name>Ni(2+)</name>
        <dbReference type="ChEBI" id="CHEBI:49786"/>
    </ligand>
</feature>
<gene>
    <name evidence="7" type="ORF">ENV75_02225</name>
</gene>
<evidence type="ECO:0000256" key="5">
    <source>
        <dbReference type="ARBA" id="ARBA00023002"/>
    </source>
</evidence>
<feature type="binding site" evidence="6">
    <location>
        <position position="408"/>
    </location>
    <ligand>
        <name>Mg(2+)</name>
        <dbReference type="ChEBI" id="CHEBI:18420"/>
    </ligand>
</feature>
<keyword evidence="4 6" id="KW-0479">Metal-binding</keyword>
<dbReference type="PANTHER" id="PTHR43600">
    <property type="entry name" value="COENZYME F420 HYDROGENASE, SUBUNIT ALPHA"/>
    <property type="match status" value="1"/>
</dbReference>
<dbReference type="AlphaFoldDB" id="A0A7C4AJ12"/>
<keyword evidence="6" id="KW-0408">Iron</keyword>
<proteinExistence type="inferred from homology"/>
<comment type="cofactor">
    <cofactor evidence="6">
        <name>Fe cation</name>
        <dbReference type="ChEBI" id="CHEBI:24875"/>
    </cofactor>
</comment>
<comment type="caution">
    <text evidence="7">The sequence shown here is derived from an EMBL/GenBank/DDBJ whole genome shotgun (WGS) entry which is preliminary data.</text>
</comment>
<organism evidence="7">
    <name type="scientific">Thermodesulfovibrio aggregans</name>
    <dbReference type="NCBI Taxonomy" id="86166"/>
    <lineage>
        <taxon>Bacteria</taxon>
        <taxon>Pseudomonadati</taxon>
        <taxon>Nitrospirota</taxon>
        <taxon>Thermodesulfovibrionia</taxon>
        <taxon>Thermodesulfovibrionales</taxon>
        <taxon>Thermodesulfovibrionaceae</taxon>
        <taxon>Thermodesulfovibrio</taxon>
    </lineage>
</organism>
<dbReference type="Pfam" id="PF00374">
    <property type="entry name" value="NiFeSe_Hases"/>
    <property type="match status" value="2"/>
</dbReference>
<evidence type="ECO:0000256" key="4">
    <source>
        <dbReference type="ARBA" id="ARBA00022723"/>
    </source>
</evidence>
<feature type="binding site" evidence="6">
    <location>
        <position position="460"/>
    </location>
    <ligand>
        <name>Mg(2+)</name>
        <dbReference type="ChEBI" id="CHEBI:18420"/>
    </ligand>
</feature>
<reference evidence="7" key="1">
    <citation type="journal article" date="2020" name="mSystems">
        <title>Genome- and Community-Level Interaction Insights into Carbon Utilization and Element Cycling Functions of Hydrothermarchaeota in Hydrothermal Sediment.</title>
        <authorList>
            <person name="Zhou Z."/>
            <person name="Liu Y."/>
            <person name="Xu W."/>
            <person name="Pan J."/>
            <person name="Luo Z.H."/>
            <person name="Li M."/>
        </authorList>
    </citation>
    <scope>NUCLEOTIDE SEQUENCE [LARGE SCALE GENOMIC DNA]</scope>
    <source>
        <strain evidence="7">SpSt-788</strain>
    </source>
</reference>